<comment type="caution">
    <text evidence="1">The sequence shown here is derived from an EMBL/GenBank/DDBJ whole genome shotgun (WGS) entry which is preliminary data.</text>
</comment>
<proteinExistence type="predicted"/>
<reference evidence="1 2" key="1">
    <citation type="journal article" date="2018" name="Sci. Rep.">
        <title>Genomic signatures of local adaptation to the degree of environmental predictability in rotifers.</title>
        <authorList>
            <person name="Franch-Gras L."/>
            <person name="Hahn C."/>
            <person name="Garcia-Roger E.M."/>
            <person name="Carmona M.J."/>
            <person name="Serra M."/>
            <person name="Gomez A."/>
        </authorList>
    </citation>
    <scope>NUCLEOTIDE SEQUENCE [LARGE SCALE GENOMIC DNA]</scope>
    <source>
        <strain evidence="1">HYR1</strain>
    </source>
</reference>
<keyword evidence="2" id="KW-1185">Reference proteome</keyword>
<dbReference type="Proteomes" id="UP000276133">
    <property type="component" value="Unassembled WGS sequence"/>
</dbReference>
<name>A0A3M7QH28_BRAPC</name>
<accession>A0A3M7QH28</accession>
<dbReference type="EMBL" id="REGN01006162">
    <property type="protein sequence ID" value="RNA10542.1"/>
    <property type="molecule type" value="Genomic_DNA"/>
</dbReference>
<gene>
    <name evidence="1" type="ORF">BpHYR1_002161</name>
</gene>
<dbReference type="AlphaFoldDB" id="A0A3M7QH28"/>
<protein>
    <submittedName>
        <fullName evidence="1">Uncharacterized protein</fullName>
    </submittedName>
</protein>
<sequence>MYFALFSILQRDLIKYHSKKLISNEDKLTRNKFFHDQNDKNLITKRLLFKVLILSDKNAT</sequence>
<organism evidence="1 2">
    <name type="scientific">Brachionus plicatilis</name>
    <name type="common">Marine rotifer</name>
    <name type="synonym">Brachionus muelleri</name>
    <dbReference type="NCBI Taxonomy" id="10195"/>
    <lineage>
        <taxon>Eukaryota</taxon>
        <taxon>Metazoa</taxon>
        <taxon>Spiralia</taxon>
        <taxon>Gnathifera</taxon>
        <taxon>Rotifera</taxon>
        <taxon>Eurotatoria</taxon>
        <taxon>Monogononta</taxon>
        <taxon>Pseudotrocha</taxon>
        <taxon>Ploima</taxon>
        <taxon>Brachionidae</taxon>
        <taxon>Brachionus</taxon>
    </lineage>
</organism>
<evidence type="ECO:0000313" key="2">
    <source>
        <dbReference type="Proteomes" id="UP000276133"/>
    </source>
</evidence>
<evidence type="ECO:0000313" key="1">
    <source>
        <dbReference type="EMBL" id="RNA10542.1"/>
    </source>
</evidence>